<accession>G3APD1</accession>
<protein>
    <recommendedName>
        <fullName evidence="4">Golgi to ER traffic protein 4</fullName>
    </recommendedName>
</protein>
<dbReference type="InterPro" id="IPR011990">
    <property type="entry name" value="TPR-like_helical_dom_sf"/>
</dbReference>
<sequence>MDKLSRTIDRFQAKIESGSYYEAHQTLRTIANRFIKGDQPILAIQLLYQGASILTTHKEYASASDLISYIVQVYSDFGFSVDEKSAKMKLIDLISGLPPSEPSLVELSTQCLKWSQSSGEVPHKFGDSQLHHVFGSMFLKRVEEEEEEVEENRSKYFALAEIHLVLGTVDSVPLYTNYLSQCSKANPDVDPGVFLSRAIINYLYLNNVKFAQDAHDLFMKNVEGGVPSNGIVYFDEYPLLNFVQLLLVLFKKEHASNSSQFMGLYTHYKPLLTNYGILSALEYLGSTYFQLRLGQKPQGNMLSSLMGDLFK</sequence>
<dbReference type="OrthoDB" id="10252405at2759"/>
<proteinExistence type="inferred from homology"/>
<dbReference type="Gene3D" id="1.25.40.10">
    <property type="entry name" value="Tetratricopeptide repeat domain"/>
    <property type="match status" value="1"/>
</dbReference>
<evidence type="ECO:0008006" key="4">
    <source>
        <dbReference type="Google" id="ProtNLM"/>
    </source>
</evidence>
<dbReference type="AlphaFoldDB" id="G3APD1"/>
<dbReference type="PANTHER" id="PTHR12875:SF0">
    <property type="entry name" value="GOLGI TO ER TRAFFIC PROTEIN 4 HOMOLOG"/>
    <property type="match status" value="1"/>
</dbReference>
<organism evidence="3">
    <name type="scientific">Spathaspora passalidarum (strain NRRL Y-27907 / 11-Y1)</name>
    <dbReference type="NCBI Taxonomy" id="619300"/>
    <lineage>
        <taxon>Eukaryota</taxon>
        <taxon>Fungi</taxon>
        <taxon>Dikarya</taxon>
        <taxon>Ascomycota</taxon>
        <taxon>Saccharomycotina</taxon>
        <taxon>Pichiomycetes</taxon>
        <taxon>Debaryomycetaceae</taxon>
        <taxon>Spathaspora</taxon>
    </lineage>
</organism>
<dbReference type="STRING" id="619300.G3APD1"/>
<dbReference type="Proteomes" id="UP000000709">
    <property type="component" value="Unassembled WGS sequence"/>
</dbReference>
<dbReference type="GO" id="GO:0072380">
    <property type="term" value="C:TRC complex"/>
    <property type="evidence" value="ECO:0007669"/>
    <property type="project" value="EnsemblFungi"/>
</dbReference>
<dbReference type="EMBL" id="GL996502">
    <property type="protein sequence ID" value="EGW32105.1"/>
    <property type="molecule type" value="Genomic_DNA"/>
</dbReference>
<dbReference type="InParanoid" id="G3APD1"/>
<dbReference type="GeneID" id="18873766"/>
<dbReference type="KEGG" id="spaa:SPAPADRAFT_61181"/>
<gene>
    <name evidence="2" type="ORF">SPAPADRAFT_61181</name>
</gene>
<dbReference type="FunCoup" id="G3APD1">
    <property type="interactions" value="391"/>
</dbReference>
<dbReference type="PANTHER" id="PTHR12875">
    <property type="entry name" value="GOLGI TO ER TRAFFIC PROTEIN 4 HOMOLOG"/>
    <property type="match status" value="1"/>
</dbReference>
<keyword evidence="3" id="KW-1185">Reference proteome</keyword>
<comment type="similarity">
    <text evidence="1">Belongs to the GET4 family.</text>
</comment>
<evidence type="ECO:0000256" key="1">
    <source>
        <dbReference type="ARBA" id="ARBA00005351"/>
    </source>
</evidence>
<dbReference type="GO" id="GO:0006620">
    <property type="term" value="P:post-translational protein targeting to endoplasmic reticulum membrane"/>
    <property type="evidence" value="ECO:0007669"/>
    <property type="project" value="EnsemblFungi"/>
</dbReference>
<evidence type="ECO:0000313" key="2">
    <source>
        <dbReference type="EMBL" id="EGW32105.1"/>
    </source>
</evidence>
<dbReference type="Pfam" id="PF04190">
    <property type="entry name" value="GET4"/>
    <property type="match status" value="1"/>
</dbReference>
<dbReference type="OMA" id="VKWSVKA"/>
<dbReference type="InterPro" id="IPR007317">
    <property type="entry name" value="GET4"/>
</dbReference>
<dbReference type="RefSeq" id="XP_007375381.1">
    <property type="nucleotide sequence ID" value="XM_007375319.1"/>
</dbReference>
<dbReference type="eggNOG" id="KOG3024">
    <property type="taxonomic scope" value="Eukaryota"/>
</dbReference>
<name>G3APD1_SPAPN</name>
<reference evidence="2 3" key="1">
    <citation type="journal article" date="2011" name="Proc. Natl. Acad. Sci. U.S.A.">
        <title>Comparative genomics of xylose-fermenting fungi for enhanced biofuel production.</title>
        <authorList>
            <person name="Wohlbach D.J."/>
            <person name="Kuo A."/>
            <person name="Sato T.K."/>
            <person name="Potts K.M."/>
            <person name="Salamov A.A."/>
            <person name="LaButti K.M."/>
            <person name="Sun H."/>
            <person name="Clum A."/>
            <person name="Pangilinan J.L."/>
            <person name="Lindquist E.A."/>
            <person name="Lucas S."/>
            <person name="Lapidus A."/>
            <person name="Jin M."/>
            <person name="Gunawan C."/>
            <person name="Balan V."/>
            <person name="Dale B.E."/>
            <person name="Jeffries T.W."/>
            <person name="Zinkel R."/>
            <person name="Barry K.W."/>
            <person name="Grigoriev I.V."/>
            <person name="Gasch A.P."/>
        </authorList>
    </citation>
    <scope>NUCLEOTIDE SEQUENCE [LARGE SCALE GENOMIC DNA]</scope>
    <source>
        <strain evidence="3">NRRL Y-27907 / 11-Y1</strain>
    </source>
</reference>
<dbReference type="GO" id="GO:0045048">
    <property type="term" value="P:protein insertion into ER membrane"/>
    <property type="evidence" value="ECO:0007669"/>
    <property type="project" value="InterPro"/>
</dbReference>
<evidence type="ECO:0000313" key="3">
    <source>
        <dbReference type="Proteomes" id="UP000000709"/>
    </source>
</evidence>
<dbReference type="HOGENOM" id="CLU_046061_0_2_1"/>